<comment type="caution">
    <text evidence="6">The sequence shown here is derived from an EMBL/GenBank/DDBJ whole genome shotgun (WGS) entry which is preliminary data.</text>
</comment>
<dbReference type="InterPro" id="IPR036390">
    <property type="entry name" value="WH_DNA-bd_sf"/>
</dbReference>
<dbReference type="EMBL" id="JAJTVO010000002">
    <property type="protein sequence ID" value="MCE4120865.1"/>
    <property type="molecule type" value="Genomic_DNA"/>
</dbReference>
<dbReference type="Proteomes" id="UP001200307">
    <property type="component" value="Unassembled WGS sequence"/>
</dbReference>
<dbReference type="Proteomes" id="UP001206014">
    <property type="component" value="Unassembled WGS sequence"/>
</dbReference>
<evidence type="ECO:0000313" key="6">
    <source>
        <dbReference type="EMBL" id="MCP9501823.1"/>
    </source>
</evidence>
<dbReference type="EMBL" id="JANDXR010000011">
    <property type="protein sequence ID" value="MCP9501823.1"/>
    <property type="molecule type" value="Genomic_DNA"/>
</dbReference>
<feature type="domain" description="HTH gntR-type" evidence="4">
    <location>
        <begin position="9"/>
        <end position="77"/>
    </location>
</feature>
<evidence type="ECO:0000313" key="7">
    <source>
        <dbReference type="Proteomes" id="UP001206014"/>
    </source>
</evidence>
<dbReference type="InterPro" id="IPR008920">
    <property type="entry name" value="TF_FadR/GntR_C"/>
</dbReference>
<dbReference type="InterPro" id="IPR011711">
    <property type="entry name" value="GntR_C"/>
</dbReference>
<name>A0AAP2TNH3_9BACT</name>
<dbReference type="PANTHER" id="PTHR43537">
    <property type="entry name" value="TRANSCRIPTIONAL REGULATOR, GNTR FAMILY"/>
    <property type="match status" value="1"/>
</dbReference>
<dbReference type="Gene3D" id="1.10.10.10">
    <property type="entry name" value="Winged helix-like DNA-binding domain superfamily/Winged helix DNA-binding domain"/>
    <property type="match status" value="1"/>
</dbReference>
<sequence>MSMKQETNHSPVDRVVDYIKTQIAEKQVNPGDRLPSERKLSELLKVGRPHIRAALQKLETYGVVETRPQSGTIVTEFSKSQIDNLFNETLKVDKYDFYSLVHVRVLLEIDACTLAATNCTSEDIDKVEKALRELEDCQDPKKRIEKDFAFHHAIACSSHNPVLASLLLIITPDIMKFYHKYRFCSVPERQVITEHRDYIAKMKARDTGGMRELVLSHLANQINFAKSQRKD</sequence>
<dbReference type="PROSITE" id="PS50949">
    <property type="entry name" value="HTH_GNTR"/>
    <property type="match status" value="1"/>
</dbReference>
<dbReference type="SUPFAM" id="SSF48008">
    <property type="entry name" value="GntR ligand-binding domain-like"/>
    <property type="match status" value="1"/>
</dbReference>
<evidence type="ECO:0000256" key="2">
    <source>
        <dbReference type="ARBA" id="ARBA00023125"/>
    </source>
</evidence>
<dbReference type="PANTHER" id="PTHR43537:SF5">
    <property type="entry name" value="UXU OPERON TRANSCRIPTIONAL REGULATOR"/>
    <property type="match status" value="1"/>
</dbReference>
<evidence type="ECO:0000313" key="5">
    <source>
        <dbReference type="EMBL" id="MCE4120865.1"/>
    </source>
</evidence>
<dbReference type="CDD" id="cd07377">
    <property type="entry name" value="WHTH_GntR"/>
    <property type="match status" value="1"/>
</dbReference>
<reference evidence="5" key="1">
    <citation type="submission" date="2021-12" db="EMBL/GenBank/DDBJ databases">
        <authorList>
            <person name="Lv X."/>
        </authorList>
    </citation>
    <scope>NUCLEOTIDE SEQUENCE</scope>
    <source>
        <strain evidence="5">HF2106</strain>
    </source>
</reference>
<proteinExistence type="predicted"/>
<accession>A0AAP2TNH3</accession>
<organism evidence="6 7">
    <name type="scientific">Segatella copri</name>
    <dbReference type="NCBI Taxonomy" id="165179"/>
    <lineage>
        <taxon>Bacteria</taxon>
        <taxon>Pseudomonadati</taxon>
        <taxon>Bacteroidota</taxon>
        <taxon>Bacteroidia</taxon>
        <taxon>Bacteroidales</taxon>
        <taxon>Prevotellaceae</taxon>
        <taxon>Segatella</taxon>
    </lineage>
</organism>
<dbReference type="PRINTS" id="PR00035">
    <property type="entry name" value="HTHGNTR"/>
</dbReference>
<dbReference type="Pfam" id="PF07729">
    <property type="entry name" value="FCD"/>
    <property type="match status" value="1"/>
</dbReference>
<protein>
    <submittedName>
        <fullName evidence="6">FadR family transcriptional regulator</fullName>
    </submittedName>
</protein>
<dbReference type="SMART" id="SM00895">
    <property type="entry name" value="FCD"/>
    <property type="match status" value="1"/>
</dbReference>
<dbReference type="Gene3D" id="1.20.120.530">
    <property type="entry name" value="GntR ligand-binding domain-like"/>
    <property type="match status" value="1"/>
</dbReference>
<keyword evidence="2" id="KW-0238">DNA-binding</keyword>
<dbReference type="InterPro" id="IPR036388">
    <property type="entry name" value="WH-like_DNA-bd_sf"/>
</dbReference>
<evidence type="ECO:0000259" key="4">
    <source>
        <dbReference type="PROSITE" id="PS50949"/>
    </source>
</evidence>
<evidence type="ECO:0000256" key="1">
    <source>
        <dbReference type="ARBA" id="ARBA00023015"/>
    </source>
</evidence>
<dbReference type="AlphaFoldDB" id="A0AAP2TNH3"/>
<gene>
    <name evidence="5" type="ORF">LYY06_01120</name>
    <name evidence="6" type="ORF">NND11_09725</name>
</gene>
<reference evidence="6" key="2">
    <citation type="submission" date="2022-07" db="EMBL/GenBank/DDBJ databases">
        <title>Prevotella copri.</title>
        <authorList>
            <person name="Yang C."/>
        </authorList>
    </citation>
    <scope>NUCLEOTIDE SEQUENCE</scope>
    <source>
        <strain evidence="6">HF88</strain>
    </source>
</reference>
<keyword evidence="1" id="KW-0805">Transcription regulation</keyword>
<dbReference type="Pfam" id="PF00392">
    <property type="entry name" value="GntR"/>
    <property type="match status" value="1"/>
</dbReference>
<dbReference type="RefSeq" id="WP_233338426.1">
    <property type="nucleotide sequence ID" value="NZ_JAJTTD010000011.1"/>
</dbReference>
<keyword evidence="3" id="KW-0804">Transcription</keyword>
<dbReference type="GO" id="GO:0003677">
    <property type="term" value="F:DNA binding"/>
    <property type="evidence" value="ECO:0007669"/>
    <property type="project" value="UniProtKB-KW"/>
</dbReference>
<evidence type="ECO:0000256" key="3">
    <source>
        <dbReference type="ARBA" id="ARBA00023163"/>
    </source>
</evidence>
<dbReference type="SMART" id="SM00345">
    <property type="entry name" value="HTH_GNTR"/>
    <property type="match status" value="1"/>
</dbReference>
<dbReference type="InterPro" id="IPR000524">
    <property type="entry name" value="Tscrpt_reg_HTH_GntR"/>
</dbReference>
<dbReference type="GO" id="GO:0003700">
    <property type="term" value="F:DNA-binding transcription factor activity"/>
    <property type="evidence" value="ECO:0007669"/>
    <property type="project" value="InterPro"/>
</dbReference>
<dbReference type="SUPFAM" id="SSF46785">
    <property type="entry name" value="Winged helix' DNA-binding domain"/>
    <property type="match status" value="1"/>
</dbReference>